<comment type="caution">
    <text evidence="1">The sequence shown here is derived from an EMBL/GenBank/DDBJ whole genome shotgun (WGS) entry which is preliminary data.</text>
</comment>
<keyword evidence="2" id="KW-1185">Reference proteome</keyword>
<name>A0ACB8S4J8_9AGAM</name>
<proteinExistence type="predicted"/>
<organism evidence="1 2">
    <name type="scientific">Auriscalpium vulgare</name>
    <dbReference type="NCBI Taxonomy" id="40419"/>
    <lineage>
        <taxon>Eukaryota</taxon>
        <taxon>Fungi</taxon>
        <taxon>Dikarya</taxon>
        <taxon>Basidiomycota</taxon>
        <taxon>Agaricomycotina</taxon>
        <taxon>Agaricomycetes</taxon>
        <taxon>Russulales</taxon>
        <taxon>Auriscalpiaceae</taxon>
        <taxon>Auriscalpium</taxon>
    </lineage>
</organism>
<dbReference type="EMBL" id="MU275854">
    <property type="protein sequence ID" value="KAI0051209.1"/>
    <property type="molecule type" value="Genomic_DNA"/>
</dbReference>
<protein>
    <submittedName>
        <fullName evidence="1">RdRP-domain-containing protein</fullName>
    </submittedName>
</protein>
<reference evidence="1" key="2">
    <citation type="journal article" date="2022" name="New Phytol.">
        <title>Evolutionary transition to the ectomycorrhizal habit in the genomes of a hyperdiverse lineage of mushroom-forming fungi.</title>
        <authorList>
            <person name="Looney B."/>
            <person name="Miyauchi S."/>
            <person name="Morin E."/>
            <person name="Drula E."/>
            <person name="Courty P.E."/>
            <person name="Kohler A."/>
            <person name="Kuo A."/>
            <person name="LaButti K."/>
            <person name="Pangilinan J."/>
            <person name="Lipzen A."/>
            <person name="Riley R."/>
            <person name="Andreopoulos W."/>
            <person name="He G."/>
            <person name="Johnson J."/>
            <person name="Nolan M."/>
            <person name="Tritt A."/>
            <person name="Barry K.W."/>
            <person name="Grigoriev I.V."/>
            <person name="Nagy L.G."/>
            <person name="Hibbett D."/>
            <person name="Henrissat B."/>
            <person name="Matheny P.B."/>
            <person name="Labbe J."/>
            <person name="Martin F.M."/>
        </authorList>
    </citation>
    <scope>NUCLEOTIDE SEQUENCE</scope>
    <source>
        <strain evidence="1">FP105234-sp</strain>
    </source>
</reference>
<dbReference type="Proteomes" id="UP000814033">
    <property type="component" value="Unassembled WGS sequence"/>
</dbReference>
<evidence type="ECO:0000313" key="2">
    <source>
        <dbReference type="Proteomes" id="UP000814033"/>
    </source>
</evidence>
<accession>A0ACB8S4J8</accession>
<reference evidence="1" key="1">
    <citation type="submission" date="2021-02" db="EMBL/GenBank/DDBJ databases">
        <authorList>
            <consortium name="DOE Joint Genome Institute"/>
            <person name="Ahrendt S."/>
            <person name="Looney B.P."/>
            <person name="Miyauchi S."/>
            <person name="Morin E."/>
            <person name="Drula E."/>
            <person name="Courty P.E."/>
            <person name="Chicoki N."/>
            <person name="Fauchery L."/>
            <person name="Kohler A."/>
            <person name="Kuo A."/>
            <person name="Labutti K."/>
            <person name="Pangilinan J."/>
            <person name="Lipzen A."/>
            <person name="Riley R."/>
            <person name="Andreopoulos W."/>
            <person name="He G."/>
            <person name="Johnson J."/>
            <person name="Barry K.W."/>
            <person name="Grigoriev I.V."/>
            <person name="Nagy L."/>
            <person name="Hibbett D."/>
            <person name="Henrissat B."/>
            <person name="Matheny P.B."/>
            <person name="Labbe J."/>
            <person name="Martin F."/>
        </authorList>
    </citation>
    <scope>NUCLEOTIDE SEQUENCE</scope>
    <source>
        <strain evidence="1">FP105234-sp</strain>
    </source>
</reference>
<sequence length="1554" mass="174835">MSGGKFILREKPHIEDKSWVFSHVPASFLIPPPPRARRSDRPKAKLINFTPEKITLELQPLSSNRVVISDDPSKLIIASFSQFRFPDVKPSVSTDYMIRLFQAGLFLNGVQYRFFGHGNSQLRGRGCYLREANNDEELDHIIYAMGDLEKIMNVAKRAKRIGLLFSGAEIDYTLDPRYVGDIDDLMTGDENFSDGCGLMARRFSMQVSKAKGIIFQGKRYTPCVFQIRLRRKSLVGVLMLHPALDKAKQHLVEFRKSMRKFTATADHISSVVDYSKPYSFGRLNNEIVILLSSLGITTDTFLSKQLEYLRWIAEASRDPIKAFEFVSSLGKQSLAEKILLDGIDSPNIAREVRSAQMGEFAAFRKNDDDKKQRVRMLVHKSRRLFGVCDPHRVLREGQVHVRITTSRNGASTLRGLDVIVVRNPCLHPGDILKLRAVDHPDLSHLVDCVVFPSQGRRAAPSMSSGGDLDGDEYFVCWDTALVPTRVAESYGYPPNREPPPPKEITRQDLAKYFASYNNSGMARTAALHNKWARYAPDGALSRECQELNALYSQAVDGARITIPERLKNPPVPEDESQFILNQLFAQARHFSQQFLENEGNAPYSELSQDHAHELILRLFSVEESNVSEYKLVNMARAIARKHNIDFRPYLPHVNFGALLAHEKNELAATLDLPPQLRNPIWNSLLRSEILTIADLTEKGLAGPIRVQRLYSSKSIGLYAFFDYLSRAMQEYTRRLMIIKLFNGQRSNTFIHMRKPPTNSGEELITSIALQQISARVQRQMGRVNRTPVVAVEIHVVSNRDRVAHQLFDLRFDHVATEDYIKRMAHQASTYQVNAMQDADLGALPDAHKIVFTATEAVVKSHLASAELGLEDLDKCAENAWRFHLDDHLFWIFDAMLARLPLDEAYLSKWMTKEPLLVYSLLKTFVPSEDGDLQAEAAALTFPVVQHIIRSANAVSIASLVALEKVKGTIASLDITLYLNLLDLVTLAVRAPQLVQETLFVLHECREAVRSQSSAMEYIHKHVLAVACDRAEEAGDECPCDEDGRLKRQRNAPALVPLLPVEDKPSEVIAHIRVDASSTIRLHSHVRLRTASKPEKGHREPAILDGVVTQAQLGEVRISLVNIPPPEFAQMQWYLYDAGSVATFRAMMEALRRLAIEQTESCRFYKLITSREEDLPNVDEQPNEQGADDDSEGNLNISQRQAVVASSTAQVSLIWGPPAVDNVLERFARLNQEENLVPTEKVIRFATDRGKVNKALQSFTVESRVGGEIVRDSNRRKKAEKIVNDALIVFTTCAGAGLGSLRHAVLVGDHVQLRPMVRSLGQTLMHDVSLFERLYTRKDTSVMKRTMLDVQYRFPEKLARFPSSEFYEDRLRTGVVNVEALLQRLLSSQFPWPQQEGSVLPAVFIACAEEEDYGGMSKSNEGQARLVKHIVRLLTTARATGEALAEPPLITTLSPYTKQRKLLHDTLPASTPSFTIDSFQGRESDIIIFSTVRSNASLDIGFVEDKRRLNVAWTRAKLALIVVGDRRTMTGNGGLWTRAIDSCVEVTLPDWPPPP</sequence>
<gene>
    <name evidence="1" type="ORF">FA95DRAFT_1485813</name>
</gene>
<evidence type="ECO:0000313" key="1">
    <source>
        <dbReference type="EMBL" id="KAI0051209.1"/>
    </source>
</evidence>